<dbReference type="AlphaFoldDB" id="A0A212S2Q5"/>
<gene>
    <name evidence="1" type="ORF">SAMN06265338_11130</name>
</gene>
<evidence type="ECO:0000313" key="2">
    <source>
        <dbReference type="Proteomes" id="UP000198418"/>
    </source>
</evidence>
<organism evidence="1 2">
    <name type="scientific">Rhodoblastus acidophilus</name>
    <name type="common">Rhodopseudomonas acidophila</name>
    <dbReference type="NCBI Taxonomy" id="1074"/>
    <lineage>
        <taxon>Bacteria</taxon>
        <taxon>Pseudomonadati</taxon>
        <taxon>Pseudomonadota</taxon>
        <taxon>Alphaproteobacteria</taxon>
        <taxon>Hyphomicrobiales</taxon>
        <taxon>Rhodoblastaceae</taxon>
        <taxon>Rhodoblastus</taxon>
    </lineage>
</organism>
<name>A0A212S2Q5_RHOAC</name>
<dbReference type="Proteomes" id="UP000198418">
    <property type="component" value="Unassembled WGS sequence"/>
</dbReference>
<sequence length="65" mass="7276">MSQAYVIECGELAAGIVIREQRGFLFHAAADAYRRLNGQMFRTPQEAQRAAEKLRLGKGSPVKRI</sequence>
<reference evidence="2" key="1">
    <citation type="submission" date="2017-06" db="EMBL/GenBank/DDBJ databases">
        <authorList>
            <person name="Varghese N."/>
            <person name="Submissions S."/>
        </authorList>
    </citation>
    <scope>NUCLEOTIDE SEQUENCE [LARGE SCALE GENOMIC DNA]</scope>
    <source>
        <strain evidence="2">DSM 137</strain>
    </source>
</reference>
<accession>A0A212S2Q5</accession>
<protein>
    <submittedName>
        <fullName evidence="1">Uncharacterized protein</fullName>
    </submittedName>
</protein>
<dbReference type="EMBL" id="FYDG01000011">
    <property type="protein sequence ID" value="SNB79425.1"/>
    <property type="molecule type" value="Genomic_DNA"/>
</dbReference>
<evidence type="ECO:0000313" key="1">
    <source>
        <dbReference type="EMBL" id="SNB79425.1"/>
    </source>
</evidence>
<dbReference type="OrthoDB" id="7584850at2"/>
<keyword evidence="2" id="KW-1185">Reference proteome</keyword>
<proteinExistence type="predicted"/>